<dbReference type="CDD" id="cd02932">
    <property type="entry name" value="OYE_YqiM_FMN"/>
    <property type="match status" value="1"/>
</dbReference>
<dbReference type="Pfam" id="PF00724">
    <property type="entry name" value="Oxidored_FMN"/>
    <property type="match status" value="1"/>
</dbReference>
<dbReference type="Gene3D" id="3.20.20.70">
    <property type="entry name" value="Aldolase class I"/>
    <property type="match status" value="1"/>
</dbReference>
<dbReference type="AlphaFoldDB" id="H9N835"/>
<gene>
    <name evidence="7" type="primary">pfvD</name>
</gene>
<dbReference type="InterPro" id="IPR044152">
    <property type="entry name" value="YqjM-like"/>
</dbReference>
<dbReference type="InterPro" id="IPR013785">
    <property type="entry name" value="Aldolase_TIM"/>
</dbReference>
<evidence type="ECO:0000256" key="3">
    <source>
        <dbReference type="ARBA" id="ARBA00022643"/>
    </source>
</evidence>
<keyword evidence="2" id="KW-0285">Flavoprotein</keyword>
<dbReference type="PANTHER" id="PTHR43303">
    <property type="entry name" value="NADPH DEHYDROGENASE C23G7.10C-RELATED"/>
    <property type="match status" value="1"/>
</dbReference>
<keyword evidence="3" id="KW-0288">FMN</keyword>
<dbReference type="GO" id="GO:0050661">
    <property type="term" value="F:NADP binding"/>
    <property type="evidence" value="ECO:0007669"/>
    <property type="project" value="InterPro"/>
</dbReference>
<reference evidence="7" key="1">
    <citation type="journal article" date="2012" name="Appl. Environ. Microbiol.">
        <title>Key Enzymes Enabling the Growth of Arthrobacter sp. Strain JBH1 with Nitroglycerin as the Sole Source of Carbon and Nitrogen.</title>
        <authorList>
            <person name="Husserl J."/>
            <person name="Hughes J.B."/>
            <person name="Spain J.C."/>
        </authorList>
    </citation>
    <scope>NUCLEOTIDE SEQUENCE</scope>
    <source>
        <strain evidence="7">JBH1</strain>
    </source>
</reference>
<dbReference type="GO" id="GO:0010181">
    <property type="term" value="F:FMN binding"/>
    <property type="evidence" value="ECO:0007669"/>
    <property type="project" value="InterPro"/>
</dbReference>
<dbReference type="EC" id="1.6.99.1" evidence="7"/>
<evidence type="ECO:0000313" key="7">
    <source>
        <dbReference type="EMBL" id="AFF18624.1"/>
    </source>
</evidence>
<name>H9N835_9MICC</name>
<evidence type="ECO:0000259" key="6">
    <source>
        <dbReference type="Pfam" id="PF00724"/>
    </source>
</evidence>
<keyword evidence="5 7" id="KW-0560">Oxidoreductase</keyword>
<dbReference type="SUPFAM" id="SSF51395">
    <property type="entry name" value="FMN-linked oxidoreductases"/>
    <property type="match status" value="1"/>
</dbReference>
<organism evidence="7">
    <name type="scientific">Arthrobacter sp. JBH1</name>
    <dbReference type="NCBI Taxonomy" id="723551"/>
    <lineage>
        <taxon>Bacteria</taxon>
        <taxon>Bacillati</taxon>
        <taxon>Actinomycetota</taxon>
        <taxon>Actinomycetes</taxon>
        <taxon>Micrococcales</taxon>
        <taxon>Micrococcaceae</taxon>
        <taxon>Arthrobacter</taxon>
    </lineage>
</organism>
<dbReference type="InterPro" id="IPR001155">
    <property type="entry name" value="OxRdtase_FMN_N"/>
</dbReference>
<evidence type="ECO:0000256" key="1">
    <source>
        <dbReference type="ARBA" id="ARBA00001917"/>
    </source>
</evidence>
<evidence type="ECO:0000256" key="5">
    <source>
        <dbReference type="ARBA" id="ARBA00023002"/>
    </source>
</evidence>
<protein>
    <submittedName>
        <fullName evidence="7">PfvD</fullName>
        <ecNumber evidence="7">1.6.99.1</ecNumber>
    </submittedName>
</protein>
<evidence type="ECO:0000256" key="4">
    <source>
        <dbReference type="ARBA" id="ARBA00022857"/>
    </source>
</evidence>
<evidence type="ECO:0000256" key="2">
    <source>
        <dbReference type="ARBA" id="ARBA00022630"/>
    </source>
</evidence>
<accession>H9N835</accession>
<comment type="cofactor">
    <cofactor evidence="1">
        <name>FMN</name>
        <dbReference type="ChEBI" id="CHEBI:58210"/>
    </cofactor>
</comment>
<dbReference type="EMBL" id="JQ623506">
    <property type="protein sequence ID" value="AFF18624.1"/>
    <property type="molecule type" value="Genomic_DNA"/>
</dbReference>
<feature type="domain" description="NADH:flavin oxidoreductase/NADH oxidase N-terminal" evidence="6">
    <location>
        <begin position="4"/>
        <end position="341"/>
    </location>
</feature>
<keyword evidence="4" id="KW-0521">NADP</keyword>
<sequence>MPHLFTPYTLKGVTLRNRIAMSPMTMFRSTDGKLDDFHLMYLGARAAGGFGLVFAEQIAITPDGRTTTHCAGLYDDDQIEGHKRVVDMIKSMGGVAAIQLGHTGRKGSRVTPWEGGTRMLPPEHEAGWQTRAPSAIAYGGRLPYVPRELTTDEIAQIIQDYADTTRRAVEAGYEWVEIHSANGYLASEFFSPLANQRTDQYGGSLENRTRFHLEALDAVRNVLPDYIPLTMRLGIDDLHPDGVTVDESITAIGWMKEHGLDLADVALGFNADMVQSDIHTSALGGMVKNATRVRTEVGIPVATSYNLGQPELANRVIEEDLLDLVYLGRPALANAHWPVYAARLLGYQDPFSLVPEDWAWWLRRSRGADEAIGWPAATNGAALRDVAGVAAAAPVIEENPISEELAEQWPAESASDGL</sequence>
<proteinExistence type="predicted"/>
<dbReference type="GO" id="GO:0003959">
    <property type="term" value="F:NADPH dehydrogenase activity"/>
    <property type="evidence" value="ECO:0007669"/>
    <property type="project" value="UniProtKB-EC"/>
</dbReference>
<dbReference type="PANTHER" id="PTHR43303:SF4">
    <property type="entry name" value="NADPH DEHYDROGENASE C23G7.10C-RELATED"/>
    <property type="match status" value="1"/>
</dbReference>